<dbReference type="HOGENOM" id="CLU_010194_1_0_1"/>
<reference evidence="4 5" key="1">
    <citation type="journal article" date="2011" name="J. Gen. Appl. Microbiol.">
        <title>Draft genome sequencing of the enigmatic basidiomycete Mixia osmundae.</title>
        <authorList>
            <person name="Nishida H."/>
            <person name="Nagatsuka Y."/>
            <person name="Sugiyama J."/>
        </authorList>
    </citation>
    <scope>NUCLEOTIDE SEQUENCE [LARGE SCALE GENOMIC DNA]</scope>
    <source>
        <strain evidence="5">CBS 9802 / IAM 14324 / JCM 22182 / KY 12970</strain>
    </source>
</reference>
<evidence type="ECO:0000256" key="1">
    <source>
        <dbReference type="ARBA" id="ARBA00006484"/>
    </source>
</evidence>
<dbReference type="InterPro" id="IPR020904">
    <property type="entry name" value="Sc_DH/Rdtase_CS"/>
</dbReference>
<evidence type="ECO:0000256" key="2">
    <source>
        <dbReference type="ARBA" id="ARBA00022857"/>
    </source>
</evidence>
<dbReference type="RefSeq" id="XP_014567889.1">
    <property type="nucleotide sequence ID" value="XM_014712403.1"/>
</dbReference>
<dbReference type="InParanoid" id="G7DZR6"/>
<dbReference type="OrthoDB" id="4131217at2759"/>
<dbReference type="Proteomes" id="UP000009131">
    <property type="component" value="Unassembled WGS sequence"/>
</dbReference>
<dbReference type="InterPro" id="IPR002347">
    <property type="entry name" value="SDR_fam"/>
</dbReference>
<dbReference type="Gene3D" id="3.40.50.720">
    <property type="entry name" value="NAD(P)-binding Rossmann-like Domain"/>
    <property type="match status" value="1"/>
</dbReference>
<dbReference type="PRINTS" id="PR00081">
    <property type="entry name" value="GDHRDH"/>
</dbReference>
<gene>
    <name evidence="4" type="primary">Mo02737</name>
    <name evidence="4" type="ORF">E5Q_02737</name>
</gene>
<dbReference type="PROSITE" id="PS00061">
    <property type="entry name" value="ADH_SHORT"/>
    <property type="match status" value="1"/>
</dbReference>
<dbReference type="AlphaFoldDB" id="G7DZR6"/>
<sequence length="296" mass="31108">MSQATLARIQKIQSHLQTAPQGIRLKDKVCILTGVGSERGIGRASALLFAHEGAKHLYLLDYEAEHLPKTKAYIEKTYPHVKVTTIEADASDEDVISSLCQRAVEENGRLDVFFANAGVATANVLPNIDFDEFENTLKINTISCFLALKHGSAAMQDIREGSGKTESGGSIIMTASVAGIRSGAGSCDYSASKAAVISLAKTGANQLAGTNIRVTAVCPGLISTGMTAMVFDAAKERGTLAKVGQLNPLRRYGVAEEIASAVLFLASDESSYVNGIELPVDGGLSSSHPVVPGKLA</sequence>
<evidence type="ECO:0000313" key="4">
    <source>
        <dbReference type="EMBL" id="GAA96076.1"/>
    </source>
</evidence>
<keyword evidence="5" id="KW-1185">Reference proteome</keyword>
<dbReference type="OMA" id="SIAQTCA"/>
<evidence type="ECO:0008006" key="6">
    <source>
        <dbReference type="Google" id="ProtNLM"/>
    </source>
</evidence>
<dbReference type="SUPFAM" id="SSF51735">
    <property type="entry name" value="NAD(P)-binding Rossmann-fold domains"/>
    <property type="match status" value="1"/>
</dbReference>
<keyword evidence="2" id="KW-0521">NADP</keyword>
<dbReference type="PANTHER" id="PTHR43180:SF66">
    <property type="entry name" value="SHORT-CHAIN DEHYDROGENASE_REDUCTASE FAMILY PROTEIN"/>
    <property type="match status" value="1"/>
</dbReference>
<dbReference type="GO" id="GO:0016491">
    <property type="term" value="F:oxidoreductase activity"/>
    <property type="evidence" value="ECO:0007669"/>
    <property type="project" value="UniProtKB-KW"/>
</dbReference>
<dbReference type="STRING" id="764103.G7DZR6"/>
<keyword evidence="3" id="KW-0560">Oxidoreductase</keyword>
<name>G7DZR6_MIXOS</name>
<dbReference type="CDD" id="cd05233">
    <property type="entry name" value="SDR_c"/>
    <property type="match status" value="1"/>
</dbReference>
<dbReference type="PANTHER" id="PTHR43180">
    <property type="entry name" value="3-OXOACYL-(ACYL-CARRIER-PROTEIN) REDUCTASE (AFU_ORTHOLOGUE AFUA_6G11210)"/>
    <property type="match status" value="1"/>
</dbReference>
<dbReference type="InterPro" id="IPR036291">
    <property type="entry name" value="NAD(P)-bd_dom_sf"/>
</dbReference>
<accession>G7DZR6</accession>
<dbReference type="PRINTS" id="PR00080">
    <property type="entry name" value="SDRFAMILY"/>
</dbReference>
<reference evidence="4 5" key="2">
    <citation type="journal article" date="2012" name="Open Biol.">
        <title>Characteristics of nucleosomes and linker DNA regions on the genome of the basidiomycete Mixia osmundae revealed by mono- and dinucleosome mapping.</title>
        <authorList>
            <person name="Nishida H."/>
            <person name="Kondo S."/>
            <person name="Matsumoto T."/>
            <person name="Suzuki Y."/>
            <person name="Yoshikawa H."/>
            <person name="Taylor T.D."/>
            <person name="Sugiyama J."/>
        </authorList>
    </citation>
    <scope>NUCLEOTIDE SEQUENCE [LARGE SCALE GENOMIC DNA]</scope>
    <source>
        <strain evidence="5">CBS 9802 / IAM 14324 / JCM 22182 / KY 12970</strain>
    </source>
</reference>
<organism evidence="4 5">
    <name type="scientific">Mixia osmundae (strain CBS 9802 / IAM 14324 / JCM 22182 / KY 12970)</name>
    <dbReference type="NCBI Taxonomy" id="764103"/>
    <lineage>
        <taxon>Eukaryota</taxon>
        <taxon>Fungi</taxon>
        <taxon>Dikarya</taxon>
        <taxon>Basidiomycota</taxon>
        <taxon>Pucciniomycotina</taxon>
        <taxon>Mixiomycetes</taxon>
        <taxon>Mixiales</taxon>
        <taxon>Mixiaceae</taxon>
        <taxon>Mixia</taxon>
    </lineage>
</organism>
<dbReference type="FunFam" id="3.40.50.720:FF:000084">
    <property type="entry name" value="Short-chain dehydrogenase reductase"/>
    <property type="match status" value="1"/>
</dbReference>
<evidence type="ECO:0000313" key="5">
    <source>
        <dbReference type="Proteomes" id="UP000009131"/>
    </source>
</evidence>
<comment type="caution">
    <text evidence="4">The sequence shown here is derived from an EMBL/GenBank/DDBJ whole genome shotgun (WGS) entry which is preliminary data.</text>
</comment>
<evidence type="ECO:0000256" key="3">
    <source>
        <dbReference type="ARBA" id="ARBA00023002"/>
    </source>
</evidence>
<dbReference type="eggNOG" id="KOG0725">
    <property type="taxonomic scope" value="Eukaryota"/>
</dbReference>
<dbReference type="EMBL" id="BABT02000074">
    <property type="protein sequence ID" value="GAA96076.1"/>
    <property type="molecule type" value="Genomic_DNA"/>
</dbReference>
<proteinExistence type="inferred from homology"/>
<dbReference type="Pfam" id="PF13561">
    <property type="entry name" value="adh_short_C2"/>
    <property type="match status" value="1"/>
</dbReference>
<comment type="similarity">
    <text evidence="1">Belongs to the short-chain dehydrogenases/reductases (SDR) family.</text>
</comment>
<protein>
    <recommendedName>
        <fullName evidence="6">NAD(P)-binding protein</fullName>
    </recommendedName>
</protein>